<organism evidence="1 2">
    <name type="scientific">Crenichthys baileyi</name>
    <name type="common">White River springfish</name>
    <dbReference type="NCBI Taxonomy" id="28760"/>
    <lineage>
        <taxon>Eukaryota</taxon>
        <taxon>Metazoa</taxon>
        <taxon>Chordata</taxon>
        <taxon>Craniata</taxon>
        <taxon>Vertebrata</taxon>
        <taxon>Euteleostomi</taxon>
        <taxon>Actinopterygii</taxon>
        <taxon>Neopterygii</taxon>
        <taxon>Teleostei</taxon>
        <taxon>Neoteleostei</taxon>
        <taxon>Acanthomorphata</taxon>
        <taxon>Ovalentaria</taxon>
        <taxon>Atherinomorphae</taxon>
        <taxon>Cyprinodontiformes</taxon>
        <taxon>Goodeidae</taxon>
        <taxon>Crenichthys</taxon>
    </lineage>
</organism>
<dbReference type="Proteomes" id="UP001311232">
    <property type="component" value="Unassembled WGS sequence"/>
</dbReference>
<evidence type="ECO:0000313" key="2">
    <source>
        <dbReference type="Proteomes" id="UP001311232"/>
    </source>
</evidence>
<comment type="caution">
    <text evidence="1">The sequence shown here is derived from an EMBL/GenBank/DDBJ whole genome shotgun (WGS) entry which is preliminary data.</text>
</comment>
<reference evidence="1 2" key="1">
    <citation type="submission" date="2021-06" db="EMBL/GenBank/DDBJ databases">
        <authorList>
            <person name="Palmer J.M."/>
        </authorList>
    </citation>
    <scope>NUCLEOTIDE SEQUENCE [LARGE SCALE GENOMIC DNA]</scope>
    <source>
        <strain evidence="1 2">MEX-2019</strain>
        <tissue evidence="1">Muscle</tissue>
    </source>
</reference>
<proteinExistence type="predicted"/>
<sequence length="98" mass="11002">MIIHPDSAGNPSPCEKQWKSEEGVWSPAKAAWMGGTPLVFWWNRCVREVGYRHPDSRCKILPGQRALNPKTNCKVGCSDFCIREILSSVGEVTKQQSK</sequence>
<accession>A0AAV9RJ73</accession>
<dbReference type="AlphaFoldDB" id="A0AAV9RJ73"/>
<protein>
    <submittedName>
        <fullName evidence="1">Uncharacterized protein</fullName>
    </submittedName>
</protein>
<evidence type="ECO:0000313" key="1">
    <source>
        <dbReference type="EMBL" id="KAK5608998.1"/>
    </source>
</evidence>
<dbReference type="EMBL" id="JAHHUM010001769">
    <property type="protein sequence ID" value="KAK5608998.1"/>
    <property type="molecule type" value="Genomic_DNA"/>
</dbReference>
<name>A0AAV9RJ73_9TELE</name>
<gene>
    <name evidence="1" type="ORF">CRENBAI_017407</name>
</gene>
<keyword evidence="2" id="KW-1185">Reference proteome</keyword>